<proteinExistence type="predicted"/>
<accession>A0A096ABP2</accession>
<evidence type="ECO:0000313" key="5">
    <source>
        <dbReference type="EMBL" id="KGF44300.1"/>
    </source>
</evidence>
<dbReference type="Proteomes" id="UP000029578">
    <property type="component" value="Unassembled WGS sequence"/>
</dbReference>
<dbReference type="InterPro" id="IPR027304">
    <property type="entry name" value="Trigger_fact/SurA_dom_sf"/>
</dbReference>
<dbReference type="AlphaFoldDB" id="A0A096ABP2"/>
<keyword evidence="2" id="KW-1003">Cell membrane</keyword>
<dbReference type="PANTHER" id="PTHR47529">
    <property type="entry name" value="PEPTIDYL-PROLYL CIS-TRANS ISOMERASE D"/>
    <property type="match status" value="1"/>
</dbReference>
<reference evidence="5 6" key="1">
    <citation type="submission" date="2014-07" db="EMBL/GenBank/DDBJ databases">
        <authorList>
            <person name="McCorrison J."/>
            <person name="Sanka R."/>
            <person name="Torralba M."/>
            <person name="Gillis M."/>
            <person name="Haft D.H."/>
            <person name="Methe B."/>
            <person name="Sutton G."/>
            <person name="Nelson K.E."/>
        </authorList>
    </citation>
    <scope>NUCLEOTIDE SEQUENCE [LARGE SCALE GENOMIC DNA]</scope>
    <source>
        <strain evidence="5 6">DNF00666</strain>
    </source>
</reference>
<gene>
    <name evidence="5" type="ORF">HMPREF0661_10665</name>
</gene>
<dbReference type="EMBL" id="JRNS01000490">
    <property type="protein sequence ID" value="KGF44300.1"/>
    <property type="molecule type" value="Genomic_DNA"/>
</dbReference>
<dbReference type="Pfam" id="PF13616">
    <property type="entry name" value="Rotamase_3"/>
    <property type="match status" value="1"/>
</dbReference>
<dbReference type="Pfam" id="PF13623">
    <property type="entry name" value="SurA_N_2"/>
    <property type="match status" value="1"/>
</dbReference>
<comment type="subcellular location">
    <subcellularLocation>
        <location evidence="1">Cell membrane</location>
    </subcellularLocation>
</comment>
<evidence type="ECO:0000256" key="4">
    <source>
        <dbReference type="ARBA" id="ARBA00023186"/>
    </source>
</evidence>
<protein>
    <submittedName>
        <fullName evidence="5">Peptidylprolyl isomerase</fullName>
    </submittedName>
</protein>
<dbReference type="SUPFAM" id="SSF109998">
    <property type="entry name" value="Triger factor/SurA peptide-binding domain-like"/>
    <property type="match status" value="1"/>
</dbReference>
<evidence type="ECO:0000256" key="2">
    <source>
        <dbReference type="ARBA" id="ARBA00022475"/>
    </source>
</evidence>
<sequence length="715" mass="78101">MAALGKIRSKGGILVGAIGLALFAFLAGDAARSCDGIKGEARQQIGEILGKKISVQDYQKLIDEYQSAIKFTMQRDNLTDQELNQVKDQVWQQLVSNRVIEADAEKVGLTVTENEIQNVLNEGTNPMLVQTPFVNQQTGRFDVNALKQFFDSYNKAKAAKSPQVEQMQAIYDYWLFVEKTLRAQLLGQKYQALLASCVLSNKAEAKMAFKDNNEESQIQLASLAYSTVKDADVKVTDDDLKAKYAELKLAFRQNVETRDIKFVDFQIKASAADRSQVVKEMNDFQKQLASAGDPAAVVSKSGSEIPYLGLPVSNKAYQQYPDIASKIDSLSVGTTGVVENAQDNTLNIIRVLSKAQLADSIQFRQINIAAATPDEARAKADSIQKALAGGADFDALAKRYGQTGEKVWFTGQQYEMAPSMNRDNRTFINALLNGEVNATQNLGLTQGNIILQVLDKKAFTTKTTAAVIKKIVDFSKATRSNAYNKFSEFVAKSSTVADLEKNAPKSGYQVQSLNDISTAEHYVGGIPGTRDALKWLFEAKQGEVSPLYECGNNDHLLVIALTAVHPQGYRSWDDAQVKEILKREVIKDKKAEKLMAKLKGVNSIAVAQAKGAKVSSVNQITFAAPAFVQATGSVEPALSGAVAGTAAGKFSKAPVKGNAGVYVFQVVKKSMRAGSKYDETLVMQQAAQANMQLVGNFMQDLILKAKVVDNRYLFF</sequence>
<dbReference type="PANTHER" id="PTHR47529:SF1">
    <property type="entry name" value="PERIPLASMIC CHAPERONE PPID"/>
    <property type="match status" value="1"/>
</dbReference>
<keyword evidence="4" id="KW-0143">Chaperone</keyword>
<name>A0A096ABP2_9BACT</name>
<dbReference type="RefSeq" id="WP_036866329.1">
    <property type="nucleotide sequence ID" value="NZ_JRNS01000490.1"/>
</dbReference>
<organism evidence="5 6">
    <name type="scientific">Prevotella melaninogenica DNF00666</name>
    <dbReference type="NCBI Taxonomy" id="1401073"/>
    <lineage>
        <taxon>Bacteria</taxon>
        <taxon>Pseudomonadati</taxon>
        <taxon>Bacteroidota</taxon>
        <taxon>Bacteroidia</taxon>
        <taxon>Bacteroidales</taxon>
        <taxon>Prevotellaceae</taxon>
        <taxon>Prevotella</taxon>
    </lineage>
</organism>
<evidence type="ECO:0000256" key="3">
    <source>
        <dbReference type="ARBA" id="ARBA00023136"/>
    </source>
</evidence>
<dbReference type="InterPro" id="IPR052029">
    <property type="entry name" value="PpiD_chaperone"/>
</dbReference>
<dbReference type="GO" id="GO:0005886">
    <property type="term" value="C:plasma membrane"/>
    <property type="evidence" value="ECO:0007669"/>
    <property type="project" value="UniProtKB-SubCell"/>
</dbReference>
<evidence type="ECO:0000256" key="1">
    <source>
        <dbReference type="ARBA" id="ARBA00004236"/>
    </source>
</evidence>
<dbReference type="Gene3D" id="3.10.50.40">
    <property type="match status" value="1"/>
</dbReference>
<keyword evidence="5" id="KW-0413">Isomerase</keyword>
<keyword evidence="3" id="KW-0472">Membrane</keyword>
<dbReference type="GO" id="GO:0003755">
    <property type="term" value="F:peptidyl-prolyl cis-trans isomerase activity"/>
    <property type="evidence" value="ECO:0007669"/>
    <property type="project" value="InterPro"/>
</dbReference>
<comment type="caution">
    <text evidence="5">The sequence shown here is derived from an EMBL/GenBank/DDBJ whole genome shotgun (WGS) entry which is preliminary data.</text>
</comment>
<evidence type="ECO:0000313" key="6">
    <source>
        <dbReference type="Proteomes" id="UP000029578"/>
    </source>
</evidence>
<dbReference type="InterPro" id="IPR046357">
    <property type="entry name" value="PPIase_dom_sf"/>
</dbReference>